<evidence type="ECO:0000256" key="1">
    <source>
        <dbReference type="ARBA" id="ARBA00009741"/>
    </source>
</evidence>
<evidence type="ECO:0000313" key="8">
    <source>
        <dbReference type="Proteomes" id="UP000233350"/>
    </source>
</evidence>
<evidence type="ECO:0000313" key="7">
    <source>
        <dbReference type="EMBL" id="PKT80616.1"/>
    </source>
</evidence>
<dbReference type="Proteomes" id="UP000233350">
    <property type="component" value="Unassembled WGS sequence"/>
</dbReference>
<dbReference type="EMBL" id="MBPK01000042">
    <property type="protein sequence ID" value="PKT80616.1"/>
    <property type="molecule type" value="Genomic_DNA"/>
</dbReference>
<reference evidence="7 8" key="1">
    <citation type="submission" date="2016-07" db="EMBL/GenBank/DDBJ databases">
        <title>Detection of Helicobacter winghamensis from caecal content of red fox (Vulpes vulpes).</title>
        <authorList>
            <person name="Zanoni R.G."/>
            <person name="Florio D."/>
            <person name="Caffara M."/>
            <person name="Renzi M."/>
            <person name="Parisi A."/>
            <person name="Pasquali F."/>
            <person name="Manfreda G."/>
        </authorList>
    </citation>
    <scope>NUCLEOTIDE SEQUENCE [LARGE SCALE GENOMIC DNA]</scope>
    <source>
        <strain evidence="7 8">295_13</strain>
    </source>
</reference>
<keyword evidence="4 6" id="KW-0808">Transferase</keyword>
<name>A0A2N3PII9_9HELI</name>
<keyword evidence="7" id="KW-0687">Ribonucleoprotein</keyword>
<dbReference type="PANTHER" id="PTHR43648">
    <property type="entry name" value="ELECTRON TRANSFER FLAVOPROTEIN BETA SUBUNIT LYSINE METHYLTRANSFERASE"/>
    <property type="match status" value="1"/>
</dbReference>
<dbReference type="GO" id="GO:0016279">
    <property type="term" value="F:protein-lysine N-methyltransferase activity"/>
    <property type="evidence" value="ECO:0007669"/>
    <property type="project" value="RHEA"/>
</dbReference>
<evidence type="ECO:0000256" key="2">
    <source>
        <dbReference type="ARBA" id="ARBA00022490"/>
    </source>
</evidence>
<dbReference type="GO" id="GO:0032259">
    <property type="term" value="P:methylation"/>
    <property type="evidence" value="ECO:0007669"/>
    <property type="project" value="UniProtKB-KW"/>
</dbReference>
<dbReference type="InterPro" id="IPR004498">
    <property type="entry name" value="Ribosomal_PrmA_MeTrfase"/>
</dbReference>
<dbReference type="InterPro" id="IPR050078">
    <property type="entry name" value="Ribosomal_L11_MeTrfase_PrmA"/>
</dbReference>
<dbReference type="RefSeq" id="WP_006802113.1">
    <property type="nucleotide sequence ID" value="NZ_CABKOI010000021.1"/>
</dbReference>
<keyword evidence="3 6" id="KW-0489">Methyltransferase</keyword>
<comment type="function">
    <text evidence="6">Methylates ribosomal protein L11.</text>
</comment>
<proteinExistence type="inferred from homology"/>
<comment type="subcellular location">
    <subcellularLocation>
        <location evidence="6">Cytoplasm</location>
    </subcellularLocation>
</comment>
<evidence type="ECO:0000256" key="4">
    <source>
        <dbReference type="ARBA" id="ARBA00022679"/>
    </source>
</evidence>
<keyword evidence="8" id="KW-1185">Reference proteome</keyword>
<feature type="binding site" evidence="6">
    <location>
        <position position="175"/>
    </location>
    <ligand>
        <name>S-adenosyl-L-methionine</name>
        <dbReference type="ChEBI" id="CHEBI:59789"/>
    </ligand>
</feature>
<gene>
    <name evidence="6" type="primary">prmA</name>
    <name evidence="7" type="ORF">BCM31_03950</name>
</gene>
<dbReference type="InterPro" id="IPR029063">
    <property type="entry name" value="SAM-dependent_MTases_sf"/>
</dbReference>
<comment type="catalytic activity">
    <reaction evidence="6">
        <text>L-lysyl-[protein] + 3 S-adenosyl-L-methionine = N(6),N(6),N(6)-trimethyl-L-lysyl-[protein] + 3 S-adenosyl-L-homocysteine + 3 H(+)</text>
        <dbReference type="Rhea" id="RHEA:54192"/>
        <dbReference type="Rhea" id="RHEA-COMP:9752"/>
        <dbReference type="Rhea" id="RHEA-COMP:13826"/>
        <dbReference type="ChEBI" id="CHEBI:15378"/>
        <dbReference type="ChEBI" id="CHEBI:29969"/>
        <dbReference type="ChEBI" id="CHEBI:57856"/>
        <dbReference type="ChEBI" id="CHEBI:59789"/>
        <dbReference type="ChEBI" id="CHEBI:61961"/>
    </reaction>
</comment>
<dbReference type="NCBIfam" id="TIGR00406">
    <property type="entry name" value="prmA"/>
    <property type="match status" value="1"/>
</dbReference>
<dbReference type="STRING" id="556267.HWAG_00420"/>
<organism evidence="7 8">
    <name type="scientific">Helicobacter winghamensis</name>
    <dbReference type="NCBI Taxonomy" id="157268"/>
    <lineage>
        <taxon>Bacteria</taxon>
        <taxon>Pseudomonadati</taxon>
        <taxon>Campylobacterota</taxon>
        <taxon>Epsilonproteobacteria</taxon>
        <taxon>Campylobacterales</taxon>
        <taxon>Helicobacteraceae</taxon>
        <taxon>Helicobacter</taxon>
    </lineage>
</organism>
<dbReference type="GO" id="GO:0005737">
    <property type="term" value="C:cytoplasm"/>
    <property type="evidence" value="ECO:0007669"/>
    <property type="project" value="UniProtKB-SubCell"/>
</dbReference>
<dbReference type="Gene3D" id="3.40.50.150">
    <property type="entry name" value="Vaccinia Virus protein VP39"/>
    <property type="match status" value="1"/>
</dbReference>
<dbReference type="PANTHER" id="PTHR43648:SF1">
    <property type="entry name" value="ELECTRON TRANSFER FLAVOPROTEIN BETA SUBUNIT LYSINE METHYLTRANSFERASE"/>
    <property type="match status" value="1"/>
</dbReference>
<sequence length="278" mass="31279">MESCYYCLSVTASDYLWLLQDKALEITGEAIEEIENGFLIRTEKSKEYIEFLKAQFVSYAKEIEQIFGETVGLELSVSICENEDWIAKYRDSITPIECGRYYIHPSWYAKKNNKINVIIDPALAFGSGHHASTFGCLKALDALELQNKKVLDVGCGSGILSICAKKSGAIVWACDTDEVAVDSTKENMRKNGVVLDQVFLGSLHVIPQNKESFDIVLANLLADIIVALPLRDFVKKEGYLILSGILEKYLQKVLDKFKDFKVISQEINTEWVTLVLQK</sequence>
<protein>
    <recommendedName>
        <fullName evidence="6">Ribosomal protein L11 methyltransferase</fullName>
        <shortName evidence="6">L11 Mtase</shortName>
        <ecNumber evidence="6">2.1.1.-</ecNumber>
    </recommendedName>
</protein>
<comment type="similarity">
    <text evidence="1 6">Belongs to the methyltransferase superfamily. PrmA family.</text>
</comment>
<dbReference type="CDD" id="cd02440">
    <property type="entry name" value="AdoMet_MTases"/>
    <property type="match status" value="1"/>
</dbReference>
<dbReference type="PIRSF" id="PIRSF000401">
    <property type="entry name" value="RPL11_MTase"/>
    <property type="match status" value="1"/>
</dbReference>
<accession>A0A2N3PII9</accession>
<dbReference type="AlphaFoldDB" id="A0A2N3PII9"/>
<feature type="binding site" evidence="6">
    <location>
        <position position="219"/>
    </location>
    <ligand>
        <name>S-adenosyl-L-methionine</name>
        <dbReference type="ChEBI" id="CHEBI:59789"/>
    </ligand>
</feature>
<feature type="binding site" evidence="6">
    <location>
        <position position="154"/>
    </location>
    <ligand>
        <name>S-adenosyl-L-methionine</name>
        <dbReference type="ChEBI" id="CHEBI:59789"/>
    </ligand>
</feature>
<keyword evidence="5 6" id="KW-0949">S-adenosyl-L-methionine</keyword>
<dbReference type="SUPFAM" id="SSF53335">
    <property type="entry name" value="S-adenosyl-L-methionine-dependent methyltransferases"/>
    <property type="match status" value="1"/>
</dbReference>
<comment type="caution">
    <text evidence="7">The sequence shown here is derived from an EMBL/GenBank/DDBJ whole genome shotgun (WGS) entry which is preliminary data.</text>
</comment>
<feature type="binding site" evidence="6">
    <location>
        <position position="133"/>
    </location>
    <ligand>
        <name>S-adenosyl-L-methionine</name>
        <dbReference type="ChEBI" id="CHEBI:59789"/>
    </ligand>
</feature>
<dbReference type="Pfam" id="PF06325">
    <property type="entry name" value="PrmA"/>
    <property type="match status" value="1"/>
</dbReference>
<dbReference type="GeneID" id="97289266"/>
<dbReference type="OrthoDB" id="9785995at2"/>
<dbReference type="GO" id="GO:0005840">
    <property type="term" value="C:ribosome"/>
    <property type="evidence" value="ECO:0007669"/>
    <property type="project" value="UniProtKB-KW"/>
</dbReference>
<evidence type="ECO:0000256" key="5">
    <source>
        <dbReference type="ARBA" id="ARBA00022691"/>
    </source>
</evidence>
<keyword evidence="2 6" id="KW-0963">Cytoplasm</keyword>
<dbReference type="EC" id="2.1.1.-" evidence="6"/>
<dbReference type="HAMAP" id="MF_00735">
    <property type="entry name" value="Methyltr_PrmA"/>
    <property type="match status" value="1"/>
</dbReference>
<evidence type="ECO:0000256" key="6">
    <source>
        <dbReference type="HAMAP-Rule" id="MF_00735"/>
    </source>
</evidence>
<evidence type="ECO:0000256" key="3">
    <source>
        <dbReference type="ARBA" id="ARBA00022603"/>
    </source>
</evidence>
<keyword evidence="7" id="KW-0689">Ribosomal protein</keyword>